<protein>
    <submittedName>
        <fullName evidence="1">Uncharacterized protein</fullName>
    </submittedName>
</protein>
<name>G0J6N1_CYCMS</name>
<reference evidence="2" key="1">
    <citation type="submission" date="2011-07" db="EMBL/GenBank/DDBJ databases">
        <title>The complete genome of Cyclobacterium marinum DSM 745.</title>
        <authorList>
            <person name="Lucas S."/>
            <person name="Han J."/>
            <person name="Lapidus A."/>
            <person name="Bruce D."/>
            <person name="Goodwin L."/>
            <person name="Pitluck S."/>
            <person name="Peters L."/>
            <person name="Kyrpides N."/>
            <person name="Mavromatis K."/>
            <person name="Ivanova N."/>
            <person name="Ovchinnikova G."/>
            <person name="Chertkov O."/>
            <person name="Detter J.C."/>
            <person name="Tapia R."/>
            <person name="Han C."/>
            <person name="Land M."/>
            <person name="Hauser L."/>
            <person name="Markowitz V."/>
            <person name="Cheng J.-F."/>
            <person name="Hugenholtz P."/>
            <person name="Woyke T."/>
            <person name="Wu D."/>
            <person name="Tindall B."/>
            <person name="Schuetze A."/>
            <person name="Brambilla E."/>
            <person name="Klenk H.-P."/>
            <person name="Eisen J.A."/>
        </authorList>
    </citation>
    <scope>NUCLEOTIDE SEQUENCE [LARGE SCALE GENOMIC DNA]</scope>
    <source>
        <strain evidence="2">ATCC 25205 / DSM 745 / LMG 13164 / NCIMB 1802</strain>
    </source>
</reference>
<organism evidence="1 2">
    <name type="scientific">Cyclobacterium marinum (strain ATCC 25205 / DSM 745 / LMG 13164 / NCIMB 1802)</name>
    <name type="common">Flectobacillus marinus</name>
    <dbReference type="NCBI Taxonomy" id="880070"/>
    <lineage>
        <taxon>Bacteria</taxon>
        <taxon>Pseudomonadati</taxon>
        <taxon>Bacteroidota</taxon>
        <taxon>Cytophagia</taxon>
        <taxon>Cytophagales</taxon>
        <taxon>Cyclobacteriaceae</taxon>
        <taxon>Cyclobacterium</taxon>
    </lineage>
</organism>
<dbReference type="Proteomes" id="UP000001635">
    <property type="component" value="Chromosome"/>
</dbReference>
<accession>G0J6N1</accession>
<dbReference type="STRING" id="880070.Cycma_4861"/>
<proteinExistence type="predicted"/>
<gene>
    <name evidence="1" type="ordered locus">Cycma_4861</name>
</gene>
<dbReference type="HOGENOM" id="CLU_3288343_0_0_10"/>
<dbReference type="EMBL" id="CP002955">
    <property type="protein sequence ID" value="AEL28546.1"/>
    <property type="molecule type" value="Genomic_DNA"/>
</dbReference>
<dbReference type="KEGG" id="cmr:Cycma_4861"/>
<sequence>MLLPRNQSINNTLTTKKPTLSETKFIDIVLNPTRIGYYRS</sequence>
<evidence type="ECO:0000313" key="1">
    <source>
        <dbReference type="EMBL" id="AEL28546.1"/>
    </source>
</evidence>
<keyword evidence="2" id="KW-1185">Reference proteome</keyword>
<dbReference type="AlphaFoldDB" id="G0J6N1"/>
<evidence type="ECO:0000313" key="2">
    <source>
        <dbReference type="Proteomes" id="UP000001635"/>
    </source>
</evidence>